<keyword evidence="4" id="KW-1185">Reference proteome</keyword>
<keyword evidence="2" id="KW-0472">Membrane</keyword>
<dbReference type="AlphaFoldDB" id="A0A2N5E9K1"/>
<feature type="transmembrane region" description="Helical" evidence="2">
    <location>
        <begin position="37"/>
        <end position="57"/>
    </location>
</feature>
<feature type="region of interest" description="Disordered" evidence="1">
    <location>
        <begin position="1"/>
        <end position="30"/>
    </location>
</feature>
<evidence type="ECO:0008006" key="5">
    <source>
        <dbReference type="Google" id="ProtNLM"/>
    </source>
</evidence>
<protein>
    <recommendedName>
        <fullName evidence="5">DUF3561 domain-containing protein</fullName>
    </recommendedName>
</protein>
<organism evidence="3 4">
    <name type="scientific">Chimaeribacter coloradensis</name>
    <dbReference type="NCBI Taxonomy" id="2060068"/>
    <lineage>
        <taxon>Bacteria</taxon>
        <taxon>Pseudomonadati</taxon>
        <taxon>Pseudomonadota</taxon>
        <taxon>Gammaproteobacteria</taxon>
        <taxon>Enterobacterales</taxon>
        <taxon>Yersiniaceae</taxon>
        <taxon>Chimaeribacter</taxon>
    </lineage>
</organism>
<proteinExistence type="predicted"/>
<dbReference type="NCBIfam" id="NF008001">
    <property type="entry name" value="PRK10726.1"/>
    <property type="match status" value="1"/>
</dbReference>
<dbReference type="Proteomes" id="UP000234503">
    <property type="component" value="Unassembled WGS sequence"/>
</dbReference>
<evidence type="ECO:0000256" key="2">
    <source>
        <dbReference type="SAM" id="Phobius"/>
    </source>
</evidence>
<dbReference type="Pfam" id="PF12084">
    <property type="entry name" value="DUF3561"/>
    <property type="match status" value="1"/>
</dbReference>
<reference evidence="3 4" key="1">
    <citation type="submission" date="2017-12" db="EMBL/GenBank/DDBJ databases">
        <title>Characterization of six clinical isolates of Enterochimera gen. nov., a novel genus of the Yersiniaciae family and the three species Enterochimera arupensis sp. nov., Enterochimera coloradensis sp. nov, and Enterochimera californica sp. nov.</title>
        <authorList>
            <person name="Rossi A."/>
            <person name="Fisher M."/>
        </authorList>
    </citation>
    <scope>NUCLEOTIDE SEQUENCE [LARGE SCALE GENOMIC DNA]</scope>
    <source>
        <strain evidence="4">2016-Iso4</strain>
    </source>
</reference>
<dbReference type="RefSeq" id="WP_101823511.1">
    <property type="nucleotide sequence ID" value="NZ_PJZH01000003.1"/>
</dbReference>
<evidence type="ECO:0000313" key="4">
    <source>
        <dbReference type="Proteomes" id="UP000234503"/>
    </source>
</evidence>
<comment type="caution">
    <text evidence="3">The sequence shown here is derived from an EMBL/GenBank/DDBJ whole genome shotgun (WGS) entry which is preliminary data.</text>
</comment>
<dbReference type="OrthoDB" id="6414990at2"/>
<keyword evidence="2" id="KW-1133">Transmembrane helix</keyword>
<dbReference type="EMBL" id="PJZH01000003">
    <property type="protein sequence ID" value="PLR38576.1"/>
    <property type="molecule type" value="Genomic_DNA"/>
</dbReference>
<keyword evidence="2" id="KW-0812">Transmembrane</keyword>
<feature type="transmembrane region" description="Helical" evidence="2">
    <location>
        <begin position="63"/>
        <end position="88"/>
    </location>
</feature>
<accession>A0A2N5E9K1</accession>
<dbReference type="InterPro" id="IPR022721">
    <property type="entry name" value="DUF3561"/>
</dbReference>
<gene>
    <name evidence="3" type="ORF">CYR32_06225</name>
</gene>
<evidence type="ECO:0000313" key="3">
    <source>
        <dbReference type="EMBL" id="PLR38576.1"/>
    </source>
</evidence>
<sequence length="120" mass="13372">MQTIRPYSPAGREANAPSRPSRPVAERRDGEEPSYSFLGGSAGFVFYWLAFALPFVVYGANTLFFLLYTWPFFLTLMPVSVLAGIAISMLLRGHVLLTLLLSGAVVICLFWLLFSFLTGW</sequence>
<name>A0A2N5E9K1_9GAMM</name>
<evidence type="ECO:0000256" key="1">
    <source>
        <dbReference type="SAM" id="MobiDB-lite"/>
    </source>
</evidence>
<feature type="transmembrane region" description="Helical" evidence="2">
    <location>
        <begin position="95"/>
        <end position="117"/>
    </location>
</feature>